<feature type="repeat" description="TPR" evidence="1">
    <location>
        <begin position="118"/>
        <end position="151"/>
    </location>
</feature>
<dbReference type="HOGENOM" id="CLU_945837_0_0_7"/>
<dbReference type="OrthoDB" id="9955262at2"/>
<dbReference type="KEGG" id="bmx:BMS_1378"/>
<dbReference type="SUPFAM" id="SSF48452">
    <property type="entry name" value="TPR-like"/>
    <property type="match status" value="1"/>
</dbReference>
<dbReference type="PROSITE" id="PS50005">
    <property type="entry name" value="TPR"/>
    <property type="match status" value="1"/>
</dbReference>
<evidence type="ECO:0000256" key="1">
    <source>
        <dbReference type="PROSITE-ProRule" id="PRU00339"/>
    </source>
</evidence>
<protein>
    <submittedName>
        <fullName evidence="3">Membrane protein</fullName>
    </submittedName>
</protein>
<dbReference type="Gene3D" id="1.25.40.10">
    <property type="entry name" value="Tetratricopeptide repeat domain"/>
    <property type="match status" value="1"/>
</dbReference>
<dbReference type="eggNOG" id="COG0457">
    <property type="taxonomic scope" value="Bacteria"/>
</dbReference>
<dbReference type="SMART" id="SM00028">
    <property type="entry name" value="TPR"/>
    <property type="match status" value="1"/>
</dbReference>
<evidence type="ECO:0000313" key="4">
    <source>
        <dbReference type="Proteomes" id="UP000008963"/>
    </source>
</evidence>
<accession>E1WZQ7</accession>
<keyword evidence="4" id="KW-1185">Reference proteome</keyword>
<dbReference type="EMBL" id="FQ312005">
    <property type="protein sequence ID" value="CBW26243.1"/>
    <property type="molecule type" value="Genomic_DNA"/>
</dbReference>
<keyword evidence="1" id="KW-0802">TPR repeat</keyword>
<dbReference type="PROSITE" id="PS51257">
    <property type="entry name" value="PROKAR_LIPOPROTEIN"/>
    <property type="match status" value="1"/>
</dbReference>
<proteinExistence type="predicted"/>
<keyword evidence="2" id="KW-0732">Signal</keyword>
<dbReference type="Pfam" id="PF14559">
    <property type="entry name" value="TPR_19"/>
    <property type="match status" value="1"/>
</dbReference>
<feature type="chain" id="PRO_5003154535" evidence="2">
    <location>
        <begin position="20"/>
        <end position="294"/>
    </location>
</feature>
<gene>
    <name evidence="3" type="ordered locus">BMS_1378</name>
</gene>
<dbReference type="Proteomes" id="UP000008963">
    <property type="component" value="Chromosome"/>
</dbReference>
<feature type="signal peptide" evidence="2">
    <location>
        <begin position="1"/>
        <end position="19"/>
    </location>
</feature>
<dbReference type="InterPro" id="IPR011990">
    <property type="entry name" value="TPR-like_helical_dom_sf"/>
</dbReference>
<dbReference type="InterPro" id="IPR019734">
    <property type="entry name" value="TPR_rpt"/>
</dbReference>
<reference evidence="4" key="1">
    <citation type="journal article" date="2013" name="ISME J.">
        <title>A small predatory core genome in the divergent marine Bacteriovorax marinus SJ and the terrestrial Bdellovibrio bacteriovorus.</title>
        <authorList>
            <person name="Crossman L.C."/>
            <person name="Chen H."/>
            <person name="Cerdeno-Tarraga A.M."/>
            <person name="Brooks K."/>
            <person name="Quail M.A."/>
            <person name="Pineiro S.A."/>
            <person name="Hobley L."/>
            <person name="Sockett R.E."/>
            <person name="Bentley S.D."/>
            <person name="Parkhill J."/>
            <person name="Williams H.N."/>
            <person name="Stine O.C."/>
        </authorList>
    </citation>
    <scope>NUCLEOTIDE SEQUENCE [LARGE SCALE GENOMIC DNA]</scope>
    <source>
        <strain evidence="4">ATCC BAA-682 / DSM 15412 / SJ</strain>
    </source>
</reference>
<dbReference type="PATRIC" id="fig|862908.3.peg.1310"/>
<evidence type="ECO:0000256" key="2">
    <source>
        <dbReference type="SAM" id="SignalP"/>
    </source>
</evidence>
<evidence type="ECO:0000313" key="3">
    <source>
        <dbReference type="EMBL" id="CBW26243.1"/>
    </source>
</evidence>
<name>E1WZQ7_HALMS</name>
<dbReference type="STRING" id="862908.BMS_1378"/>
<dbReference type="AlphaFoldDB" id="E1WZQ7"/>
<sequence length="294" mass="33689">MKILTVISLLLLASCGSHKIVSKLDNNDDAFSNESFMRFGHTRLTQVNENDFLKKELSNCYRGSFSTSLKSFQDKLGEYKTNEKYWLYIGICYQLYGSHLKANFYYDYALSGSKYTQAAILNNKALVAMKARNFDDAFPLLEKSIKLAPTSNVPKYNLAQLYIKFNHLEKARSLITPLVRKNQGDVDLILSMMTIEIASKDYKRANYWAGKFNSKQLTREDISLYVALLYYELGNYAEAKEIIGKQRATIIDEIATASRELNKKIDIELERIKEEKDSKDANNKKGVNRVAVKN</sequence>
<organism evidence="3 4">
    <name type="scientific">Halobacteriovorax marinus (strain ATCC BAA-682 / DSM 15412 / SJ)</name>
    <name type="common">Bacteriovorax marinus</name>
    <dbReference type="NCBI Taxonomy" id="862908"/>
    <lineage>
        <taxon>Bacteria</taxon>
        <taxon>Pseudomonadati</taxon>
        <taxon>Bdellovibrionota</taxon>
        <taxon>Bacteriovoracia</taxon>
        <taxon>Bacteriovoracales</taxon>
        <taxon>Halobacteriovoraceae</taxon>
        <taxon>Halobacteriovorax</taxon>
    </lineage>
</organism>
<dbReference type="RefSeq" id="WP_014244027.1">
    <property type="nucleotide sequence ID" value="NC_016620.1"/>
</dbReference>